<accession>A0ABX7XBE4</accession>
<dbReference type="SMART" id="SM00530">
    <property type="entry name" value="HTH_XRE"/>
    <property type="match status" value="1"/>
</dbReference>
<dbReference type="InterPro" id="IPR001387">
    <property type="entry name" value="Cro/C1-type_HTH"/>
</dbReference>
<dbReference type="Gene3D" id="1.10.260.40">
    <property type="entry name" value="lambda repressor-like DNA-binding domains"/>
    <property type="match status" value="1"/>
</dbReference>
<dbReference type="InterPro" id="IPR010359">
    <property type="entry name" value="IrrE_HExxH"/>
</dbReference>
<keyword evidence="5" id="KW-1185">Reference proteome</keyword>
<evidence type="ECO:0000313" key="4">
    <source>
        <dbReference type="EMBL" id="QTV05212.1"/>
    </source>
</evidence>
<dbReference type="Pfam" id="PF01381">
    <property type="entry name" value="HTH_3"/>
    <property type="match status" value="1"/>
</dbReference>
<reference evidence="5" key="2">
    <citation type="submission" date="2021-04" db="EMBL/GenBank/DDBJ databases">
        <title>Taxonomy of Flavobacteriaceae bacterium ZY171143.</title>
        <authorList>
            <person name="Li F."/>
        </authorList>
    </citation>
    <scope>NUCLEOTIDE SEQUENCE [LARGE SCALE GENOMIC DNA]</scope>
    <source>
        <strain evidence="5">ZY171143</strain>
    </source>
</reference>
<evidence type="ECO:0000256" key="2">
    <source>
        <dbReference type="ARBA" id="ARBA00023125"/>
    </source>
</evidence>
<dbReference type="RefSeq" id="WP_230475840.1">
    <property type="nucleotide sequence ID" value="NZ_CP072842.1"/>
</dbReference>
<gene>
    <name evidence="4" type="ORF">J9309_10555</name>
</gene>
<dbReference type="InterPro" id="IPR010982">
    <property type="entry name" value="Lambda_DNA-bd_dom_sf"/>
</dbReference>
<keyword evidence="2" id="KW-0238">DNA-binding</keyword>
<comment type="similarity">
    <text evidence="1">Belongs to the short-chain fatty acyl-CoA assimilation regulator (ScfR) family.</text>
</comment>
<feature type="domain" description="HTH cro/C1-type" evidence="3">
    <location>
        <begin position="14"/>
        <end position="68"/>
    </location>
</feature>
<dbReference type="SUPFAM" id="SSF47413">
    <property type="entry name" value="lambda repressor-like DNA-binding domains"/>
    <property type="match status" value="1"/>
</dbReference>
<dbReference type="EMBL" id="CP072842">
    <property type="protein sequence ID" value="QTV05212.1"/>
    <property type="molecule type" value="Genomic_DNA"/>
</dbReference>
<dbReference type="Pfam" id="PF06114">
    <property type="entry name" value="Peptidase_M78"/>
    <property type="match status" value="1"/>
</dbReference>
<sequence length="501" mass="58550">MQEDYIKLIFGLKIKQIRTAKDLSLFKLSKITGLSKSYLNEIEKGKKYPKTDKIILLAEAFDVPYDDLVSLKLDKNLAPVAEILQSNLLQEIPLELFGIEERDLIEIISNAPMKVNAFISTLIEIGNNYNLTKESFYLASLRSFQEANDNYFPELEIAAKNFLKQYSTYQEGETITDDLMTEILKEEYGIEVFYEDFKSHKRPELGKLRSIYIEEKKHLYINIDSDLDQKRFILAKELGYNYLGYKERLNTYSWVSFENFDQLLNNFYASYFAGALLLPEDELVYKMTQLFGEDKHDIKNFLRLFGSYTESPETVYQRMTNLLPKHFNIRDLFFLRLTTKIGTGKYKLTKELHLNQQQSPQANETDEHYCRRWVSLNVLKKLENSTPEDPEHVISSQVSIYPFNNNQKYYVVSSATKDPFNPDYLRSVTIGLLHKSAQRKVKFLNDPEIPIKEVAVTCENCGMENCAERVAPPKRFSKDMQSKRLSVVVNEFIREKVNRFK</sequence>
<dbReference type="PANTHER" id="PTHR46797">
    <property type="entry name" value="HTH-TYPE TRANSCRIPTIONAL REGULATOR"/>
    <property type="match status" value="1"/>
</dbReference>
<reference evidence="4 5" key="1">
    <citation type="journal article" date="2021" name="Int. J. Syst. Evol. Microbiol.">
        <title>Faecalibacter bovis sp. nov., isolated from cow faeces.</title>
        <authorList>
            <person name="Li F."/>
            <person name="Zhao W."/>
            <person name="Hong Q."/>
            <person name="Shao Q."/>
            <person name="Song J."/>
            <person name="Yang S."/>
        </authorList>
    </citation>
    <scope>NUCLEOTIDE SEQUENCE [LARGE SCALE GENOMIC DNA]</scope>
    <source>
        <strain evidence="4 5">ZY171143</strain>
    </source>
</reference>
<dbReference type="PROSITE" id="PS50943">
    <property type="entry name" value="HTH_CROC1"/>
    <property type="match status" value="1"/>
</dbReference>
<dbReference type="InterPro" id="IPR050807">
    <property type="entry name" value="TransReg_Diox_bact_type"/>
</dbReference>
<dbReference type="CDD" id="cd00093">
    <property type="entry name" value="HTH_XRE"/>
    <property type="match status" value="1"/>
</dbReference>
<evidence type="ECO:0000256" key="1">
    <source>
        <dbReference type="ARBA" id="ARBA00007227"/>
    </source>
</evidence>
<evidence type="ECO:0000259" key="3">
    <source>
        <dbReference type="PROSITE" id="PS50943"/>
    </source>
</evidence>
<organism evidence="4 5">
    <name type="scientific">Faecalibacter bovis</name>
    <dbReference type="NCBI Taxonomy" id="2898187"/>
    <lineage>
        <taxon>Bacteria</taxon>
        <taxon>Pseudomonadati</taxon>
        <taxon>Bacteroidota</taxon>
        <taxon>Flavobacteriia</taxon>
        <taxon>Flavobacteriales</taxon>
        <taxon>Weeksellaceae</taxon>
        <taxon>Faecalibacter</taxon>
    </lineage>
</organism>
<dbReference type="Proteomes" id="UP000672011">
    <property type="component" value="Chromosome"/>
</dbReference>
<dbReference type="PANTHER" id="PTHR46797:SF1">
    <property type="entry name" value="METHYLPHOSPHONATE SYNTHASE"/>
    <property type="match status" value="1"/>
</dbReference>
<proteinExistence type="inferred from homology"/>
<protein>
    <submittedName>
        <fullName evidence="4">Helix-turn-helix domain-containing protein</fullName>
    </submittedName>
</protein>
<evidence type="ECO:0000313" key="5">
    <source>
        <dbReference type="Proteomes" id="UP000672011"/>
    </source>
</evidence>
<name>A0ABX7XBE4_9FLAO</name>